<reference evidence="6" key="1">
    <citation type="journal article" date="2019" name="Int. J. Syst. Evol. Microbiol.">
        <title>The Global Catalogue of Microorganisms (GCM) 10K type strain sequencing project: providing services to taxonomists for standard genome sequencing and annotation.</title>
        <authorList>
            <consortium name="The Broad Institute Genomics Platform"/>
            <consortium name="The Broad Institute Genome Sequencing Center for Infectious Disease"/>
            <person name="Wu L."/>
            <person name="Ma J."/>
        </authorList>
    </citation>
    <scope>NUCLEOTIDE SEQUENCE [LARGE SCALE GENOMIC DNA]</scope>
    <source>
        <strain evidence="6">CCM 8604</strain>
    </source>
</reference>
<evidence type="ECO:0000259" key="4">
    <source>
        <dbReference type="Pfam" id="PF00150"/>
    </source>
</evidence>
<evidence type="ECO:0000313" key="6">
    <source>
        <dbReference type="Proteomes" id="UP001597036"/>
    </source>
</evidence>
<dbReference type="PANTHER" id="PTHR31297:SF38">
    <property type="entry name" value="X8 DOMAIN-CONTAINING PROTEIN"/>
    <property type="match status" value="1"/>
</dbReference>
<keyword evidence="6" id="KW-1185">Reference proteome</keyword>
<accession>A0ABW2Y921</accession>
<dbReference type="InterPro" id="IPR017853">
    <property type="entry name" value="GH"/>
</dbReference>
<dbReference type="Pfam" id="PF00150">
    <property type="entry name" value="Cellulase"/>
    <property type="match status" value="1"/>
</dbReference>
<dbReference type="GO" id="GO:0016798">
    <property type="term" value="F:hydrolase activity, acting on glycosyl bonds"/>
    <property type="evidence" value="ECO:0007669"/>
    <property type="project" value="UniProtKB-KW"/>
</dbReference>
<dbReference type="RefSeq" id="WP_377938779.1">
    <property type="nucleotide sequence ID" value="NZ_JBHTHQ010000021.1"/>
</dbReference>
<dbReference type="PANTHER" id="PTHR31297">
    <property type="entry name" value="GLUCAN ENDO-1,6-BETA-GLUCOSIDASE B"/>
    <property type="match status" value="1"/>
</dbReference>
<evidence type="ECO:0000313" key="5">
    <source>
        <dbReference type="EMBL" id="MFD0705081.1"/>
    </source>
</evidence>
<evidence type="ECO:0000256" key="3">
    <source>
        <dbReference type="RuleBase" id="RU361153"/>
    </source>
</evidence>
<dbReference type="Gene3D" id="3.20.20.80">
    <property type="entry name" value="Glycosidases"/>
    <property type="match status" value="1"/>
</dbReference>
<keyword evidence="2 3" id="KW-0326">Glycosidase</keyword>
<dbReference type="InterPro" id="IPR001547">
    <property type="entry name" value="Glyco_hydro_5"/>
</dbReference>
<sequence length="376" mass="44209">MQAGVNLGNWLVLEKWMDSDAFTGTDADDEVWLARSLSRDELRERMTIHRDAYITEADFGELAHNGVKLVRLPVPYFVFGDRAPFIGCIEYVDKAFEWAQKYDMQILLDLHTVPGSQNGFDNGGLSGVSRWWMNEKEVLFALSVLERLGLRYGTHPALYGIEVLNEPASWLVWQLNKRTYPPRDETESQGSCHVPMRFLKHFYKAAYTRLRCVMSDDKVIVFHDGFRLMTWVPVFMTPRFKRMKNIAIDTHIYITAMEGMIPQYLQKFIGTTQQCENVYRIFLKIIQLRLRVVRATGVDVMVGEWCLENQLSKRDESFTQSFAHMQLKTYNNAGVRAQFYWSYQQNQDNKKRVQLAHSWRKFWDWRMMKDYLGITL</sequence>
<keyword evidence="1 3" id="KW-0378">Hydrolase</keyword>
<feature type="domain" description="Glycoside hydrolase family 5" evidence="4">
    <location>
        <begin position="53"/>
        <end position="346"/>
    </location>
</feature>
<protein>
    <submittedName>
        <fullName evidence="5">Glycoside hydrolase family 5 protein</fullName>
        <ecNumber evidence="5">3.2.1.-</ecNumber>
    </submittedName>
</protein>
<name>A0ABW2Y921_9BIFI</name>
<dbReference type="Proteomes" id="UP001597036">
    <property type="component" value="Unassembled WGS sequence"/>
</dbReference>
<organism evidence="5 6">
    <name type="scientific">Alloscardovia venturai</name>
    <dbReference type="NCBI Taxonomy" id="1769421"/>
    <lineage>
        <taxon>Bacteria</taxon>
        <taxon>Bacillati</taxon>
        <taxon>Actinomycetota</taxon>
        <taxon>Actinomycetes</taxon>
        <taxon>Bifidobacteriales</taxon>
        <taxon>Bifidobacteriaceae</taxon>
        <taxon>Alloscardovia</taxon>
    </lineage>
</organism>
<dbReference type="InterPro" id="IPR050386">
    <property type="entry name" value="Glycosyl_hydrolase_5"/>
</dbReference>
<evidence type="ECO:0000256" key="1">
    <source>
        <dbReference type="ARBA" id="ARBA00022801"/>
    </source>
</evidence>
<dbReference type="SUPFAM" id="SSF51445">
    <property type="entry name" value="(Trans)glycosidases"/>
    <property type="match status" value="1"/>
</dbReference>
<dbReference type="EMBL" id="JBHTHQ010000021">
    <property type="protein sequence ID" value="MFD0705081.1"/>
    <property type="molecule type" value="Genomic_DNA"/>
</dbReference>
<comment type="caution">
    <text evidence="5">The sequence shown here is derived from an EMBL/GenBank/DDBJ whole genome shotgun (WGS) entry which is preliminary data.</text>
</comment>
<evidence type="ECO:0000256" key="2">
    <source>
        <dbReference type="ARBA" id="ARBA00023295"/>
    </source>
</evidence>
<proteinExistence type="inferred from homology"/>
<dbReference type="EC" id="3.2.1.-" evidence="5"/>
<comment type="similarity">
    <text evidence="3">Belongs to the glycosyl hydrolase 5 (cellulase A) family.</text>
</comment>
<gene>
    <name evidence="5" type="ORF">ACFQY8_04905</name>
</gene>